<evidence type="ECO:0000259" key="3">
    <source>
        <dbReference type="Pfam" id="PF05175"/>
    </source>
</evidence>
<evidence type="ECO:0000313" key="4">
    <source>
        <dbReference type="EMBL" id="OGE44289.1"/>
    </source>
</evidence>
<dbReference type="PANTHER" id="PTHR47816">
    <property type="entry name" value="RIBOSOMAL RNA SMALL SUBUNIT METHYLTRANSFERASE C"/>
    <property type="match status" value="1"/>
</dbReference>
<name>A0A1F5KTX6_9BACT</name>
<reference evidence="4 5" key="1">
    <citation type="journal article" date="2016" name="Nat. Commun.">
        <title>Thousands of microbial genomes shed light on interconnected biogeochemical processes in an aquifer system.</title>
        <authorList>
            <person name="Anantharaman K."/>
            <person name="Brown C.T."/>
            <person name="Hug L.A."/>
            <person name="Sharon I."/>
            <person name="Castelle C.J."/>
            <person name="Probst A.J."/>
            <person name="Thomas B.C."/>
            <person name="Singh A."/>
            <person name="Wilkins M.J."/>
            <person name="Karaoz U."/>
            <person name="Brodie E.L."/>
            <person name="Williams K.H."/>
            <person name="Hubbard S.S."/>
            <person name="Banfield J.F."/>
        </authorList>
    </citation>
    <scope>NUCLEOTIDE SEQUENCE [LARGE SCALE GENOMIC DNA]</scope>
</reference>
<accession>A0A1F5KTX6</accession>
<dbReference type="InterPro" id="IPR007848">
    <property type="entry name" value="Small_mtfrase_dom"/>
</dbReference>
<evidence type="ECO:0000256" key="2">
    <source>
        <dbReference type="ARBA" id="ARBA00022679"/>
    </source>
</evidence>
<dbReference type="GO" id="GO:0008757">
    <property type="term" value="F:S-adenosylmethionine-dependent methyltransferase activity"/>
    <property type="evidence" value="ECO:0007669"/>
    <property type="project" value="InterPro"/>
</dbReference>
<organism evidence="4 5">
    <name type="scientific">Candidatus Daviesbacteria bacterium RIFCSPLOWO2_01_FULL_39_12</name>
    <dbReference type="NCBI Taxonomy" id="1797785"/>
    <lineage>
        <taxon>Bacteria</taxon>
        <taxon>Candidatus Daviesiibacteriota</taxon>
    </lineage>
</organism>
<keyword evidence="1" id="KW-0489">Methyltransferase</keyword>
<dbReference type="SUPFAM" id="SSF53335">
    <property type="entry name" value="S-adenosyl-L-methionine-dependent methyltransferases"/>
    <property type="match status" value="1"/>
</dbReference>
<dbReference type="InterPro" id="IPR046977">
    <property type="entry name" value="RsmC/RlmG"/>
</dbReference>
<dbReference type="STRING" id="1797785.A3B45_02920"/>
<dbReference type="EMBL" id="MFDM01000004">
    <property type="protein sequence ID" value="OGE44289.1"/>
    <property type="molecule type" value="Genomic_DNA"/>
</dbReference>
<protein>
    <recommendedName>
        <fullName evidence="3">Methyltransferase small domain-containing protein</fullName>
    </recommendedName>
</protein>
<dbReference type="Gene3D" id="3.40.50.150">
    <property type="entry name" value="Vaccinia Virus protein VP39"/>
    <property type="match status" value="1"/>
</dbReference>
<evidence type="ECO:0000256" key="1">
    <source>
        <dbReference type="ARBA" id="ARBA00022603"/>
    </source>
</evidence>
<dbReference type="PANTHER" id="PTHR47816:SF4">
    <property type="entry name" value="RIBOSOMAL RNA SMALL SUBUNIT METHYLTRANSFERASE C"/>
    <property type="match status" value="1"/>
</dbReference>
<evidence type="ECO:0000313" key="5">
    <source>
        <dbReference type="Proteomes" id="UP000178565"/>
    </source>
</evidence>
<dbReference type="InterPro" id="IPR029063">
    <property type="entry name" value="SAM-dependent_MTases_sf"/>
</dbReference>
<sequence length="184" mass="20727">MNNVITEKFKGFEIKFETRPGIFSEKGLDSGTRLLIDNLEVEDKTLVADLGSGTGIVGMVAAKLNPNGHVHLLDDHLRSIELAKKNVELNNLKNVEVYLSDLFSAVSDRTYHQIFCNPPQSLGNEFLKEIITESFNHLKPKGVLRLVIKKNVKSFIERILKDVFPKHQIVALGKEHVVIKAERN</sequence>
<feature type="domain" description="Methyltransferase small" evidence="3">
    <location>
        <begin position="13"/>
        <end position="179"/>
    </location>
</feature>
<proteinExistence type="predicted"/>
<comment type="caution">
    <text evidence="4">The sequence shown here is derived from an EMBL/GenBank/DDBJ whole genome shotgun (WGS) entry which is preliminary data.</text>
</comment>
<dbReference type="AlphaFoldDB" id="A0A1F5KTX6"/>
<dbReference type="Proteomes" id="UP000178565">
    <property type="component" value="Unassembled WGS sequence"/>
</dbReference>
<gene>
    <name evidence="4" type="ORF">A3B45_02920</name>
</gene>
<dbReference type="Pfam" id="PF05175">
    <property type="entry name" value="MTS"/>
    <property type="match status" value="1"/>
</dbReference>
<dbReference type="CDD" id="cd02440">
    <property type="entry name" value="AdoMet_MTases"/>
    <property type="match status" value="1"/>
</dbReference>
<keyword evidence="2" id="KW-0808">Transferase</keyword>
<dbReference type="GO" id="GO:0032259">
    <property type="term" value="P:methylation"/>
    <property type="evidence" value="ECO:0007669"/>
    <property type="project" value="UniProtKB-KW"/>
</dbReference>